<organism evidence="4 5">
    <name type="scientific">Echinicola soli</name>
    <dbReference type="NCBI Taxonomy" id="2591634"/>
    <lineage>
        <taxon>Bacteria</taxon>
        <taxon>Pseudomonadati</taxon>
        <taxon>Bacteroidota</taxon>
        <taxon>Cytophagia</taxon>
        <taxon>Cytophagales</taxon>
        <taxon>Cyclobacteriaceae</taxon>
        <taxon>Echinicola</taxon>
    </lineage>
</organism>
<reference evidence="4 5" key="1">
    <citation type="submission" date="2019-06" db="EMBL/GenBank/DDBJ databases">
        <title>Echinicola alkalisoli sp. nov. isolated from saline soil.</title>
        <authorList>
            <person name="Sun J.-Q."/>
            <person name="Xu L."/>
        </authorList>
    </citation>
    <scope>NUCLEOTIDE SEQUENCE [LARGE SCALE GENOMIC DNA]</scope>
    <source>
        <strain evidence="4 5">LN3S3</strain>
    </source>
</reference>
<name>A0A514CN40_9BACT</name>
<feature type="transmembrane region" description="Helical" evidence="1">
    <location>
        <begin position="87"/>
        <end position="106"/>
    </location>
</feature>
<feature type="domain" description="FecR protein" evidence="2">
    <location>
        <begin position="179"/>
        <end position="270"/>
    </location>
</feature>
<dbReference type="PANTHER" id="PTHR30273:SF2">
    <property type="entry name" value="PROTEIN FECR"/>
    <property type="match status" value="1"/>
</dbReference>
<dbReference type="Gene3D" id="2.60.120.1440">
    <property type="match status" value="1"/>
</dbReference>
<evidence type="ECO:0000259" key="3">
    <source>
        <dbReference type="Pfam" id="PF16344"/>
    </source>
</evidence>
<dbReference type="InterPro" id="IPR032508">
    <property type="entry name" value="FecR_C"/>
</dbReference>
<evidence type="ECO:0000313" key="4">
    <source>
        <dbReference type="EMBL" id="QDH81218.1"/>
    </source>
</evidence>
<dbReference type="AlphaFoldDB" id="A0A514CN40"/>
<dbReference type="Pfam" id="PF16344">
    <property type="entry name" value="FecR_C"/>
    <property type="match status" value="1"/>
</dbReference>
<dbReference type="PIRSF" id="PIRSF018266">
    <property type="entry name" value="FecR"/>
    <property type="match status" value="1"/>
</dbReference>
<dbReference type="InterPro" id="IPR012373">
    <property type="entry name" value="Ferrdict_sens_TM"/>
</dbReference>
<feature type="domain" description="Protein FecR C-terminal" evidence="3">
    <location>
        <begin position="316"/>
        <end position="384"/>
    </location>
</feature>
<dbReference type="GO" id="GO:0016989">
    <property type="term" value="F:sigma factor antagonist activity"/>
    <property type="evidence" value="ECO:0007669"/>
    <property type="project" value="TreeGrafter"/>
</dbReference>
<dbReference type="Pfam" id="PF04773">
    <property type="entry name" value="FecR"/>
    <property type="match status" value="1"/>
</dbReference>
<dbReference type="OrthoDB" id="1452822at2"/>
<keyword evidence="1" id="KW-0472">Membrane</keyword>
<dbReference type="Proteomes" id="UP000316614">
    <property type="component" value="Chromosome"/>
</dbReference>
<proteinExistence type="predicted"/>
<dbReference type="PANTHER" id="PTHR30273">
    <property type="entry name" value="PERIPLASMIC SIGNAL SENSOR AND SIGMA FACTOR ACTIVATOR FECR-RELATED"/>
    <property type="match status" value="1"/>
</dbReference>
<dbReference type="EMBL" id="CP041253">
    <property type="protein sequence ID" value="QDH81218.1"/>
    <property type="molecule type" value="Genomic_DNA"/>
</dbReference>
<evidence type="ECO:0000313" key="5">
    <source>
        <dbReference type="Proteomes" id="UP000316614"/>
    </source>
</evidence>
<gene>
    <name evidence="4" type="ORF">FKX85_20165</name>
</gene>
<dbReference type="InterPro" id="IPR006860">
    <property type="entry name" value="FecR"/>
</dbReference>
<keyword evidence="5" id="KW-1185">Reference proteome</keyword>
<dbReference type="Gene3D" id="3.55.50.30">
    <property type="match status" value="1"/>
</dbReference>
<protein>
    <submittedName>
        <fullName evidence="4">DUF4974 domain-containing protein</fullName>
    </submittedName>
</protein>
<sequence length="385" mass="44157">MSENSVNIDFSIIWKKLHASLSEQEEQQLQDWLAESNEHQAYFDRAKKFYKAGSQFGDQAVITEKDFRNIDERLQRVKPRKWNIRKFAAVIVLMGLAMAVLKSLIFDTSSPRQRVTSIQPGTEKAILLMDDGTSYDLSSGKALRLNEGGSQIVSQGKSLKYNQGKPAGGQVKYNTLVIPLGGQFNLTLTDGTKIWLNAGSTLKYPTAFSGSERRVELTGEAYFEVARNEEKPFKVHTEDQVVEVLGTAFNISSYQEVPAIYTTLVEGRVKVFLENNPHENQILSPNQQSVLTRGHNTIDQRTVDVREYISWKDGWFYFHDKPLKAIMDEISRWYEVDVQFKNIEASELPFTGEIRKYKDLEDVLILLEKTRDVQFRIERRTIIIE</sequence>
<evidence type="ECO:0000256" key="1">
    <source>
        <dbReference type="SAM" id="Phobius"/>
    </source>
</evidence>
<keyword evidence="1" id="KW-0812">Transmembrane</keyword>
<evidence type="ECO:0000259" key="2">
    <source>
        <dbReference type="Pfam" id="PF04773"/>
    </source>
</evidence>
<keyword evidence="1" id="KW-1133">Transmembrane helix</keyword>
<dbReference type="KEGG" id="echi:FKX85_20165"/>
<dbReference type="FunFam" id="2.60.120.1440:FF:000001">
    <property type="entry name" value="Putative anti-sigma factor"/>
    <property type="match status" value="1"/>
</dbReference>
<accession>A0A514CN40</accession>
<dbReference type="RefSeq" id="WP_141616433.1">
    <property type="nucleotide sequence ID" value="NZ_CP041253.1"/>
</dbReference>